<evidence type="ECO:0000256" key="1">
    <source>
        <dbReference type="SAM" id="MobiDB-lite"/>
    </source>
</evidence>
<evidence type="ECO:0000313" key="3">
    <source>
        <dbReference type="Proteomes" id="UP000623129"/>
    </source>
</evidence>
<organism evidence="2 3">
    <name type="scientific">Carex littledalei</name>
    <dbReference type="NCBI Taxonomy" id="544730"/>
    <lineage>
        <taxon>Eukaryota</taxon>
        <taxon>Viridiplantae</taxon>
        <taxon>Streptophyta</taxon>
        <taxon>Embryophyta</taxon>
        <taxon>Tracheophyta</taxon>
        <taxon>Spermatophyta</taxon>
        <taxon>Magnoliopsida</taxon>
        <taxon>Liliopsida</taxon>
        <taxon>Poales</taxon>
        <taxon>Cyperaceae</taxon>
        <taxon>Cyperoideae</taxon>
        <taxon>Cariceae</taxon>
        <taxon>Carex</taxon>
        <taxon>Carex subgen. Euthyceras</taxon>
    </lineage>
</organism>
<dbReference type="AlphaFoldDB" id="A0A833QG25"/>
<feature type="compositionally biased region" description="Polar residues" evidence="1">
    <location>
        <begin position="483"/>
        <end position="498"/>
    </location>
</feature>
<keyword evidence="3" id="KW-1185">Reference proteome</keyword>
<sequence length="634" mass="70551">MKSPLRKFRGFGRHEAREVASKKTRPPPSQLDELVHASEEVQGMRNCYDSLLSAAAATVNSVYEFSEALEEMGTCLLEKTALNDDEESGRVLMQIGKAQFELQEIVDTYRSNIIHTITNPSESLLKELQTVEEMKRQCDEKREYYNYVLASYMERGRLRHISRGSAENFSSEDVQVALQDYQDEAALFVFRLKSLQQGQFRSLLTQAARHYAAQLSFFRKGLKHLEAVEPHVKAVAEQQHIDYHFAKLDDDDDDDENSSEIYNDDDGEDDEDDDDFSLDAGSDHHSGDGQTSFKYRSKDLPISGNSMEIDQVNQIADPEPLKEYRKENISQFSEMRSMRPKPNPISQSAPLFAINPTQTQSADPYERFRNMRPSSTRKCFSYALPVPDENISSKANTTVSASTNTSTSTGTGTDTNTPSTNNQPKPNSSPVAGPAKPASLYHSSPLPKHYSFKPASFSKSGPLRMPLQKIRREAYSGPIRPGYTTNTTSAQLPRSTSPKLFARPTQPPPRTASSPLISELHELPRPPMAGRTAPVRSSQLVGYSGPLMPRRPSVTASRASPLPTPPEPTLTRTYSIPSSTDSQRMPADTIQKLEGKKGSSSARQPIVSEPDDDIRAKGINSRSNISVDYDAILD</sequence>
<dbReference type="EMBL" id="SWLB01000023">
    <property type="protein sequence ID" value="KAF3323600.1"/>
    <property type="molecule type" value="Genomic_DNA"/>
</dbReference>
<feature type="region of interest" description="Disordered" evidence="1">
    <location>
        <begin position="247"/>
        <end position="308"/>
    </location>
</feature>
<dbReference type="OrthoDB" id="1925034at2759"/>
<dbReference type="InterPro" id="IPR027267">
    <property type="entry name" value="AH/BAR_dom_sf"/>
</dbReference>
<dbReference type="InterPro" id="IPR037488">
    <property type="entry name" value="At2g33490-like"/>
</dbReference>
<feature type="region of interest" description="Disordered" evidence="1">
    <location>
        <begin position="390"/>
        <end position="445"/>
    </location>
</feature>
<comment type="caution">
    <text evidence="2">The sequence shown here is derived from an EMBL/GenBank/DDBJ whole genome shotgun (WGS) entry which is preliminary data.</text>
</comment>
<dbReference type="PANTHER" id="PTHR34119">
    <property type="entry name" value="HYDROXYPROLINE-RICH GLYCOPROTEIN-LIKE"/>
    <property type="match status" value="1"/>
</dbReference>
<dbReference type="CDD" id="cd07307">
    <property type="entry name" value="BAR"/>
    <property type="match status" value="1"/>
</dbReference>
<feature type="region of interest" description="Disordered" evidence="1">
    <location>
        <begin position="475"/>
        <end position="619"/>
    </location>
</feature>
<proteinExistence type="predicted"/>
<feature type="compositionally biased region" description="Low complexity" evidence="1">
    <location>
        <begin position="392"/>
        <end position="422"/>
    </location>
</feature>
<name>A0A833QG25_9POAL</name>
<evidence type="ECO:0000313" key="2">
    <source>
        <dbReference type="EMBL" id="KAF3323600.1"/>
    </source>
</evidence>
<dbReference type="PANTHER" id="PTHR34119:SF1">
    <property type="entry name" value="OS04G0394700 PROTEIN"/>
    <property type="match status" value="1"/>
</dbReference>
<dbReference type="SUPFAM" id="SSF103657">
    <property type="entry name" value="BAR/IMD domain-like"/>
    <property type="match status" value="1"/>
</dbReference>
<dbReference type="Proteomes" id="UP000623129">
    <property type="component" value="Unassembled WGS sequence"/>
</dbReference>
<gene>
    <name evidence="2" type="ORF">FCM35_KLT12331</name>
</gene>
<accession>A0A833QG25</accession>
<feature type="compositionally biased region" description="Polar residues" evidence="1">
    <location>
        <begin position="574"/>
        <end position="583"/>
    </location>
</feature>
<reference evidence="2" key="1">
    <citation type="submission" date="2020-01" db="EMBL/GenBank/DDBJ databases">
        <title>Genome sequence of Kobresia littledalei, the first chromosome-level genome in the family Cyperaceae.</title>
        <authorList>
            <person name="Qu G."/>
        </authorList>
    </citation>
    <scope>NUCLEOTIDE SEQUENCE</scope>
    <source>
        <strain evidence="2">C.B.Clarke</strain>
        <tissue evidence="2">Leaf</tissue>
    </source>
</reference>
<feature type="compositionally biased region" description="Acidic residues" evidence="1">
    <location>
        <begin position="249"/>
        <end position="277"/>
    </location>
</feature>
<dbReference type="Gene3D" id="1.20.1270.60">
    <property type="entry name" value="Arfaptin homology (AH) domain/BAR domain"/>
    <property type="match status" value="1"/>
</dbReference>
<protein>
    <submittedName>
        <fullName evidence="2">BAR domain-containing protein</fullName>
    </submittedName>
</protein>